<comment type="caution">
    <text evidence="1">The sequence shown here is derived from an EMBL/GenBank/DDBJ whole genome shotgun (WGS) entry which is preliminary data.</text>
</comment>
<proteinExistence type="predicted"/>
<dbReference type="EMBL" id="JAZDWU010000003">
    <property type="protein sequence ID" value="KAL0008872.1"/>
    <property type="molecule type" value="Genomic_DNA"/>
</dbReference>
<reference evidence="1 2" key="1">
    <citation type="submission" date="2024-01" db="EMBL/GenBank/DDBJ databases">
        <title>A telomere-to-telomere, gap-free genome of sweet tea (Lithocarpus litseifolius).</title>
        <authorList>
            <person name="Zhou J."/>
        </authorList>
    </citation>
    <scope>NUCLEOTIDE SEQUENCE [LARGE SCALE GENOMIC DNA]</scope>
    <source>
        <strain evidence="1">Zhou-2022a</strain>
        <tissue evidence="1">Leaf</tissue>
    </source>
</reference>
<sequence>MDQMGLSCINMALSDFYASNSHHKTRLFLHSRESKGDVVDAAAAVYFSPNVDRDTSESLNDILGFASAPSLGKYLRIPIRHPRSSSHEYNFVLDRVKQKLAGWKASMLSFAGRAILIQAFSTAIPSYVMQCAKLPGRILDGIDRVTRTKEEGGLGLQAAKVRNTALLAKLNWRLHTEREALWAQVLWKKYHNNRRLNASNPDRLPCSQVWTAIKRGRETFEKDRLMMISRDSNVSFWRGNWLSKGPLRNLIQGPLTQGATHLEVKDVLTDTGWDWSKIPFELPLDVKSLIQAIPIGWATREAPLI</sequence>
<evidence type="ECO:0008006" key="3">
    <source>
        <dbReference type="Google" id="ProtNLM"/>
    </source>
</evidence>
<keyword evidence="2" id="KW-1185">Reference proteome</keyword>
<accession>A0AAW2DE26</accession>
<organism evidence="1 2">
    <name type="scientific">Lithocarpus litseifolius</name>
    <dbReference type="NCBI Taxonomy" id="425828"/>
    <lineage>
        <taxon>Eukaryota</taxon>
        <taxon>Viridiplantae</taxon>
        <taxon>Streptophyta</taxon>
        <taxon>Embryophyta</taxon>
        <taxon>Tracheophyta</taxon>
        <taxon>Spermatophyta</taxon>
        <taxon>Magnoliopsida</taxon>
        <taxon>eudicotyledons</taxon>
        <taxon>Gunneridae</taxon>
        <taxon>Pentapetalae</taxon>
        <taxon>rosids</taxon>
        <taxon>fabids</taxon>
        <taxon>Fagales</taxon>
        <taxon>Fagaceae</taxon>
        <taxon>Lithocarpus</taxon>
    </lineage>
</organism>
<dbReference type="AlphaFoldDB" id="A0AAW2DE26"/>
<dbReference type="PANTHER" id="PTHR33116">
    <property type="entry name" value="REVERSE TRANSCRIPTASE ZINC-BINDING DOMAIN-CONTAINING PROTEIN-RELATED-RELATED"/>
    <property type="match status" value="1"/>
</dbReference>
<name>A0AAW2DE26_9ROSI</name>
<evidence type="ECO:0000313" key="1">
    <source>
        <dbReference type="EMBL" id="KAL0008872.1"/>
    </source>
</evidence>
<dbReference type="PANTHER" id="PTHR33116:SF78">
    <property type="entry name" value="OS12G0587133 PROTEIN"/>
    <property type="match status" value="1"/>
</dbReference>
<gene>
    <name evidence="1" type="ORF">SO802_010374</name>
</gene>
<evidence type="ECO:0000313" key="2">
    <source>
        <dbReference type="Proteomes" id="UP001459277"/>
    </source>
</evidence>
<protein>
    <recommendedName>
        <fullName evidence="3">Reverse transcriptase</fullName>
    </recommendedName>
</protein>
<dbReference type="Proteomes" id="UP001459277">
    <property type="component" value="Unassembled WGS sequence"/>
</dbReference>